<dbReference type="Pfam" id="PF20399">
    <property type="entry name" value="PH_20"/>
    <property type="match status" value="1"/>
</dbReference>
<dbReference type="PANTHER" id="PTHR31941">
    <property type="entry name" value="CYTOSKELETAL SIGNALING PROTEIN SLM1"/>
    <property type="match status" value="1"/>
</dbReference>
<dbReference type="Gene3D" id="2.30.29.30">
    <property type="entry name" value="Pleckstrin-homology domain (PH domain)/Phosphotyrosine-binding domain (PTB)"/>
    <property type="match status" value="1"/>
</dbReference>
<dbReference type="Pfam" id="PF20400">
    <property type="entry name" value="BAR_4"/>
    <property type="match status" value="1"/>
</dbReference>
<feature type="region of interest" description="Disordered" evidence="2">
    <location>
        <begin position="409"/>
        <end position="474"/>
    </location>
</feature>
<evidence type="ECO:0000256" key="2">
    <source>
        <dbReference type="SAM" id="MobiDB-lite"/>
    </source>
</evidence>
<dbReference type="InterPro" id="IPR027267">
    <property type="entry name" value="AH/BAR_dom_sf"/>
</dbReference>
<dbReference type="EMBL" id="ML996081">
    <property type="protein sequence ID" value="KAF2157190.1"/>
    <property type="molecule type" value="Genomic_DNA"/>
</dbReference>
<dbReference type="PANTHER" id="PTHR31941:SF1">
    <property type="entry name" value="CYTOSKELETAL SIGNALING PROTEIN SLM1"/>
    <property type="match status" value="1"/>
</dbReference>
<feature type="region of interest" description="Disordered" evidence="2">
    <location>
        <begin position="1"/>
        <end position="25"/>
    </location>
</feature>
<feature type="compositionally biased region" description="Low complexity" evidence="2">
    <location>
        <begin position="458"/>
        <end position="474"/>
    </location>
</feature>
<name>A0A9P4JAP9_9PEZI</name>
<dbReference type="InterPro" id="IPR001849">
    <property type="entry name" value="PH_domain"/>
</dbReference>
<feature type="compositionally biased region" description="Low complexity" evidence="2">
    <location>
        <begin position="413"/>
        <end position="431"/>
    </location>
</feature>
<protein>
    <submittedName>
        <fullName evidence="4">PH domain-containing protein</fullName>
    </submittedName>
</protein>
<dbReference type="Proteomes" id="UP000799439">
    <property type="component" value="Unassembled WGS sequence"/>
</dbReference>
<dbReference type="InterPro" id="IPR046869">
    <property type="entry name" value="SLM1/RGC1-like_PH"/>
</dbReference>
<gene>
    <name evidence="4" type="ORF">K461DRAFT_235246</name>
</gene>
<feature type="domain" description="PH" evidence="3">
    <location>
        <begin position="298"/>
        <end position="406"/>
    </location>
</feature>
<dbReference type="Gene3D" id="1.20.1270.60">
    <property type="entry name" value="Arfaptin homology (AH) domain/BAR domain"/>
    <property type="match status" value="1"/>
</dbReference>
<dbReference type="SMART" id="SM00233">
    <property type="entry name" value="PH"/>
    <property type="match status" value="1"/>
</dbReference>
<comment type="caution">
    <text evidence="4">The sequence shown here is derived from an EMBL/GenBank/DDBJ whole genome shotgun (WGS) entry which is preliminary data.</text>
</comment>
<dbReference type="SUPFAM" id="SSF103657">
    <property type="entry name" value="BAR/IMD domain-like"/>
    <property type="match status" value="1"/>
</dbReference>
<keyword evidence="5" id="KW-1185">Reference proteome</keyword>
<evidence type="ECO:0000313" key="5">
    <source>
        <dbReference type="Proteomes" id="UP000799439"/>
    </source>
</evidence>
<dbReference type="InterPro" id="IPR043453">
    <property type="entry name" value="Slm1_PH"/>
</dbReference>
<dbReference type="SUPFAM" id="SSF50729">
    <property type="entry name" value="PH domain-like"/>
    <property type="match status" value="1"/>
</dbReference>
<reference evidence="4" key="1">
    <citation type="journal article" date="2020" name="Stud. Mycol.">
        <title>101 Dothideomycetes genomes: a test case for predicting lifestyles and emergence of pathogens.</title>
        <authorList>
            <person name="Haridas S."/>
            <person name="Albert R."/>
            <person name="Binder M."/>
            <person name="Bloem J."/>
            <person name="Labutti K."/>
            <person name="Salamov A."/>
            <person name="Andreopoulos B."/>
            <person name="Baker S."/>
            <person name="Barry K."/>
            <person name="Bills G."/>
            <person name="Bluhm B."/>
            <person name="Cannon C."/>
            <person name="Castanera R."/>
            <person name="Culley D."/>
            <person name="Daum C."/>
            <person name="Ezra D."/>
            <person name="Gonzalez J."/>
            <person name="Henrissat B."/>
            <person name="Kuo A."/>
            <person name="Liang C."/>
            <person name="Lipzen A."/>
            <person name="Lutzoni F."/>
            <person name="Magnuson J."/>
            <person name="Mondo S."/>
            <person name="Nolan M."/>
            <person name="Ohm R."/>
            <person name="Pangilinan J."/>
            <person name="Park H.-J."/>
            <person name="Ramirez L."/>
            <person name="Alfaro M."/>
            <person name="Sun H."/>
            <person name="Tritt A."/>
            <person name="Yoshinaga Y."/>
            <person name="Zwiers L.-H."/>
            <person name="Turgeon B."/>
            <person name="Goodwin S."/>
            <person name="Spatafora J."/>
            <person name="Crous P."/>
            <person name="Grigoriev I."/>
        </authorList>
    </citation>
    <scope>NUCLEOTIDE SEQUENCE</scope>
    <source>
        <strain evidence="4">CBS 260.36</strain>
    </source>
</reference>
<sequence>MAATQHDIPTRTATNMTDDEAVPDEDTSEVTRLFLERLQAWKHACGYLEDYIEATEKNQAHHTKEYERVLKTVSNPLKEGHHFDQQLGGVAGMFDNIRSNTQGLANSHTETAKVLKGTILPILARLHAEIKNKNKELTKGAGKGAKLVDKARNTTQKHVELLGQHTASYDSTGGKLTAADDPYVLQRGVYHRLNKQIIEENNNRQDMLTVQNSFAQFEAHVVQTFQDAINQFSQVMSHQSDQVRTFYGDMNANTSAIKPDFEWNGFLNRNNNILIDPNGPPRSMDNVNFPNRNHRATQPMIAGSLERKGKIMKRYEPSYYAVTPSKFLHEFKTDDDLAKDPVPEISLYLPDCVIGALDGVKFQIKGKDASKGKVGSHFAMSHDFVFKAHTTEDAAKWYEIIKSVAGQTTNELPQTPVTSSPVSRSPSNRFPEGSAEGSAPAVPASTAAEHVPTDTSAEKAAAGPAHGIATADKA</sequence>
<dbReference type="InterPro" id="IPR011993">
    <property type="entry name" value="PH-like_dom_sf"/>
</dbReference>
<evidence type="ECO:0000256" key="1">
    <source>
        <dbReference type="ARBA" id="ARBA00022553"/>
    </source>
</evidence>
<evidence type="ECO:0000313" key="4">
    <source>
        <dbReference type="EMBL" id="KAF2157190.1"/>
    </source>
</evidence>
<proteinExistence type="predicted"/>
<dbReference type="AlphaFoldDB" id="A0A9P4JAP9"/>
<evidence type="ECO:0000259" key="3">
    <source>
        <dbReference type="PROSITE" id="PS50003"/>
    </source>
</evidence>
<accession>A0A9P4JAP9</accession>
<organism evidence="4 5">
    <name type="scientific">Myriangium duriaei CBS 260.36</name>
    <dbReference type="NCBI Taxonomy" id="1168546"/>
    <lineage>
        <taxon>Eukaryota</taxon>
        <taxon>Fungi</taxon>
        <taxon>Dikarya</taxon>
        <taxon>Ascomycota</taxon>
        <taxon>Pezizomycotina</taxon>
        <taxon>Dothideomycetes</taxon>
        <taxon>Dothideomycetidae</taxon>
        <taxon>Myriangiales</taxon>
        <taxon>Myriangiaceae</taxon>
        <taxon>Myriangium</taxon>
    </lineage>
</organism>
<dbReference type="CDD" id="cd13311">
    <property type="entry name" value="PH_Slm1"/>
    <property type="match status" value="1"/>
</dbReference>
<keyword evidence="1" id="KW-0597">Phosphoprotein</keyword>
<dbReference type="PROSITE" id="PS50003">
    <property type="entry name" value="PH_DOMAIN"/>
    <property type="match status" value="1"/>
</dbReference>
<dbReference type="OrthoDB" id="2264563at2759"/>
<dbReference type="InterPro" id="IPR046868">
    <property type="entry name" value="BAR_4"/>
</dbReference>